<keyword evidence="3" id="KW-1185">Reference proteome</keyword>
<sequence length="125" mass="14631">MTTNQWKQSRTRSQKNHAKSQNSMMEAIAKLQGEKIVSEIDKEGVIRMKLVVRKQDLMKMLEEVSRGQSNDKMRSSLHLSSSMHDASFTLEQPLIITRKRSNRRADQDQSPWSWRPMLQSIPEEF</sequence>
<dbReference type="EnsemblPlants" id="Kaladp0055s0169.1.v1.1">
    <property type="protein sequence ID" value="Kaladp0055s0169.1.v1.1.CDS.1"/>
    <property type="gene ID" value="Kaladp0055s0169.v1.1"/>
</dbReference>
<organism evidence="2 3">
    <name type="scientific">Kalanchoe fedtschenkoi</name>
    <name type="common">Lavender scallops</name>
    <name type="synonym">South American air plant</name>
    <dbReference type="NCBI Taxonomy" id="63787"/>
    <lineage>
        <taxon>Eukaryota</taxon>
        <taxon>Viridiplantae</taxon>
        <taxon>Streptophyta</taxon>
        <taxon>Embryophyta</taxon>
        <taxon>Tracheophyta</taxon>
        <taxon>Spermatophyta</taxon>
        <taxon>Magnoliopsida</taxon>
        <taxon>eudicotyledons</taxon>
        <taxon>Gunneridae</taxon>
        <taxon>Pentapetalae</taxon>
        <taxon>Saxifragales</taxon>
        <taxon>Crassulaceae</taxon>
        <taxon>Kalanchoe</taxon>
    </lineage>
</organism>
<proteinExistence type="predicted"/>
<evidence type="ECO:0000256" key="1">
    <source>
        <dbReference type="SAM" id="MobiDB-lite"/>
    </source>
</evidence>
<reference evidence="2" key="1">
    <citation type="submission" date="2021-01" db="UniProtKB">
        <authorList>
            <consortium name="EnsemblPlants"/>
        </authorList>
    </citation>
    <scope>IDENTIFICATION</scope>
</reference>
<name>A0A7N0U5R5_KALFE</name>
<accession>A0A7N0U5R5</accession>
<dbReference type="Proteomes" id="UP000594263">
    <property type="component" value="Unplaced"/>
</dbReference>
<feature type="region of interest" description="Disordered" evidence="1">
    <location>
        <begin position="99"/>
        <end position="125"/>
    </location>
</feature>
<evidence type="ECO:0000313" key="3">
    <source>
        <dbReference type="Proteomes" id="UP000594263"/>
    </source>
</evidence>
<evidence type="ECO:0000313" key="2">
    <source>
        <dbReference type="EnsemblPlants" id="Kaladp0055s0169.1.v1.1.CDS.1"/>
    </source>
</evidence>
<dbReference type="Gramene" id="Kaladp0055s0169.1.v1.1">
    <property type="protein sequence ID" value="Kaladp0055s0169.1.v1.1.CDS.1"/>
    <property type="gene ID" value="Kaladp0055s0169.v1.1"/>
</dbReference>
<feature type="region of interest" description="Disordered" evidence="1">
    <location>
        <begin position="1"/>
        <end position="22"/>
    </location>
</feature>
<protein>
    <submittedName>
        <fullName evidence="2">Uncharacterized protein</fullName>
    </submittedName>
</protein>
<feature type="compositionally biased region" description="Basic residues" evidence="1">
    <location>
        <begin position="9"/>
        <end position="18"/>
    </location>
</feature>
<dbReference type="AlphaFoldDB" id="A0A7N0U5R5"/>